<evidence type="ECO:0000256" key="2">
    <source>
        <dbReference type="ARBA" id="ARBA00022617"/>
    </source>
</evidence>
<keyword evidence="3 9" id="KW-0812">Transmembrane</keyword>
<organism evidence="12 13">
    <name type="scientific">Halorhodospira neutriphila</name>
    <dbReference type="NCBI Taxonomy" id="168379"/>
    <lineage>
        <taxon>Bacteria</taxon>
        <taxon>Pseudomonadati</taxon>
        <taxon>Pseudomonadota</taxon>
        <taxon>Gammaproteobacteria</taxon>
        <taxon>Chromatiales</taxon>
        <taxon>Ectothiorhodospiraceae</taxon>
        <taxon>Halorhodospira</taxon>
    </lineage>
</organism>
<evidence type="ECO:0000256" key="9">
    <source>
        <dbReference type="SAM" id="Phobius"/>
    </source>
</evidence>
<feature type="domain" description="Cytochrome c" evidence="11">
    <location>
        <begin position="43"/>
        <end position="205"/>
    </location>
</feature>
<dbReference type="PANTHER" id="PTHR10266">
    <property type="entry name" value="CYTOCHROME C1"/>
    <property type="match status" value="1"/>
</dbReference>
<dbReference type="InterPro" id="IPR036909">
    <property type="entry name" value="Cyt_c-like_dom_sf"/>
</dbReference>
<feature type="signal peptide" evidence="10">
    <location>
        <begin position="1"/>
        <end position="24"/>
    </location>
</feature>
<evidence type="ECO:0000256" key="6">
    <source>
        <dbReference type="ARBA" id="ARBA00023004"/>
    </source>
</evidence>
<comment type="caution">
    <text evidence="12">The sequence shown here is derived from an EMBL/GenBank/DDBJ whole genome shotgun (WGS) entry which is preliminary data.</text>
</comment>
<feature type="chain" id="PRO_5046816164" description="Cytochrome c domain-containing protein" evidence="10">
    <location>
        <begin position="25"/>
        <end position="247"/>
    </location>
</feature>
<keyword evidence="6 8" id="KW-0408">Iron</keyword>
<evidence type="ECO:0000313" key="12">
    <source>
        <dbReference type="EMBL" id="MBK1726589.1"/>
    </source>
</evidence>
<evidence type="ECO:0000256" key="8">
    <source>
        <dbReference type="PROSITE-ProRule" id="PRU00433"/>
    </source>
</evidence>
<keyword evidence="13" id="KW-1185">Reference proteome</keyword>
<protein>
    <recommendedName>
        <fullName evidence="11">Cytochrome c domain-containing protein</fullName>
    </recommendedName>
</protein>
<dbReference type="Proteomes" id="UP000738126">
    <property type="component" value="Unassembled WGS sequence"/>
</dbReference>
<evidence type="ECO:0000256" key="3">
    <source>
        <dbReference type="ARBA" id="ARBA00022692"/>
    </source>
</evidence>
<dbReference type="RefSeq" id="WP_200257909.1">
    <property type="nucleotide sequence ID" value="NZ_NRSH01000052.1"/>
</dbReference>
<keyword evidence="10" id="KW-0732">Signal</keyword>
<keyword evidence="7 9" id="KW-0472">Membrane</keyword>
<comment type="subcellular location">
    <subcellularLocation>
        <location evidence="1">Membrane</location>
    </subcellularLocation>
</comment>
<keyword evidence="4 8" id="KW-0479">Metal-binding</keyword>
<keyword evidence="5 9" id="KW-1133">Transmembrane helix</keyword>
<proteinExistence type="predicted"/>
<dbReference type="Gene3D" id="1.10.760.10">
    <property type="entry name" value="Cytochrome c-like domain"/>
    <property type="match status" value="1"/>
</dbReference>
<dbReference type="PROSITE" id="PS51257">
    <property type="entry name" value="PROKAR_LIPOPROTEIN"/>
    <property type="match status" value="1"/>
</dbReference>
<dbReference type="EMBL" id="NRSH01000052">
    <property type="protein sequence ID" value="MBK1726589.1"/>
    <property type="molecule type" value="Genomic_DNA"/>
</dbReference>
<evidence type="ECO:0000256" key="7">
    <source>
        <dbReference type="ARBA" id="ARBA00023136"/>
    </source>
</evidence>
<name>A0ABS1E5V5_9GAMM</name>
<evidence type="ECO:0000259" key="11">
    <source>
        <dbReference type="PROSITE" id="PS51007"/>
    </source>
</evidence>
<gene>
    <name evidence="12" type="ORF">CKO13_06030</name>
</gene>
<accession>A0ABS1E5V5</accession>
<evidence type="ECO:0000256" key="10">
    <source>
        <dbReference type="SAM" id="SignalP"/>
    </source>
</evidence>
<dbReference type="PRINTS" id="PR00603">
    <property type="entry name" value="CYTOCHROMEC1"/>
</dbReference>
<dbReference type="PROSITE" id="PS51007">
    <property type="entry name" value="CYTC"/>
    <property type="match status" value="1"/>
</dbReference>
<evidence type="ECO:0000256" key="5">
    <source>
        <dbReference type="ARBA" id="ARBA00022989"/>
    </source>
</evidence>
<sequence length="247" mass="27469">MYKNKLAIVLSALFVLSCAGTAQGSSGPGMELMEPGVSRHDQASIRKGAEHFAQYCSGCHSVEYLRYQRVAEDVGKGMAWARQELMHGEKEPHAPILAAMDPQDGEEWFNIAPPDLSLTAREKSEAWIYTYLNTFYKDESAEVGFNNMVQPGTSMPHVLASLQGTPRAVRDDHGEVVGTEVPEGERGALSEAEYEAFTADLTAFLSYASQPIAAKRERIGIWVLLFLVVFTTVFYLLYKEYFRGVKK</sequence>
<reference evidence="12 13" key="1">
    <citation type="journal article" date="2020" name="Microorganisms">
        <title>Osmotic Adaptation and Compatible Solute Biosynthesis of Phototrophic Bacteria as Revealed from Genome Analyses.</title>
        <authorList>
            <person name="Imhoff J.F."/>
            <person name="Rahn T."/>
            <person name="Kunzel S."/>
            <person name="Keller A."/>
            <person name="Neulinger S.C."/>
        </authorList>
    </citation>
    <scope>NUCLEOTIDE SEQUENCE [LARGE SCALE GENOMIC DNA]</scope>
    <source>
        <strain evidence="12 13">DSM 15116</strain>
    </source>
</reference>
<evidence type="ECO:0000313" key="13">
    <source>
        <dbReference type="Proteomes" id="UP000738126"/>
    </source>
</evidence>
<evidence type="ECO:0000256" key="1">
    <source>
        <dbReference type="ARBA" id="ARBA00004370"/>
    </source>
</evidence>
<feature type="transmembrane region" description="Helical" evidence="9">
    <location>
        <begin position="219"/>
        <end position="238"/>
    </location>
</feature>
<dbReference type="InterPro" id="IPR002326">
    <property type="entry name" value="Cyt_c1"/>
</dbReference>
<dbReference type="SUPFAM" id="SSF46626">
    <property type="entry name" value="Cytochrome c"/>
    <property type="match status" value="1"/>
</dbReference>
<dbReference type="PANTHER" id="PTHR10266:SF3">
    <property type="entry name" value="CYTOCHROME C1, HEME PROTEIN, MITOCHONDRIAL"/>
    <property type="match status" value="1"/>
</dbReference>
<evidence type="ECO:0000256" key="4">
    <source>
        <dbReference type="ARBA" id="ARBA00022723"/>
    </source>
</evidence>
<keyword evidence="2 8" id="KW-0349">Heme</keyword>
<dbReference type="Pfam" id="PF02167">
    <property type="entry name" value="Cytochrom_C1"/>
    <property type="match status" value="1"/>
</dbReference>
<dbReference type="InterPro" id="IPR009056">
    <property type="entry name" value="Cyt_c-like_dom"/>
</dbReference>